<sequence>MVPAGSLQITATLLFRREEFKFFTESLQCLGRLCFCSTVRRDKLSLPSLFPANLKQPFRHFVFETMADVMVPPANNASPAANSNNAEGEGASGRPDNSILVSMDKIPGFYARIGKRMLIGREDKPACDEVIITGLGMATKTAIGAASLLQRDNSATITKVETSYFPSTKTALKMVPKITIVCRKTPEFAEQINKDKEAALAQSKPAPTAV</sequence>
<dbReference type="EMBL" id="MIGC01005557">
    <property type="protein sequence ID" value="PHJ16818.1"/>
    <property type="molecule type" value="Genomic_DNA"/>
</dbReference>
<dbReference type="GO" id="GO:0003723">
    <property type="term" value="F:RNA binding"/>
    <property type="evidence" value="ECO:0007669"/>
    <property type="project" value="UniProtKB-KW"/>
</dbReference>
<name>A0A2C6KJK6_9APIC</name>
<dbReference type="GO" id="GO:0005634">
    <property type="term" value="C:nucleus"/>
    <property type="evidence" value="ECO:0007669"/>
    <property type="project" value="TreeGrafter"/>
</dbReference>
<dbReference type="InterPro" id="IPR036882">
    <property type="entry name" value="Alba-like_dom_sf"/>
</dbReference>
<dbReference type="GeneID" id="94432692"/>
<organism evidence="4 5">
    <name type="scientific">Cystoisospora suis</name>
    <dbReference type="NCBI Taxonomy" id="483139"/>
    <lineage>
        <taxon>Eukaryota</taxon>
        <taxon>Sar</taxon>
        <taxon>Alveolata</taxon>
        <taxon>Apicomplexa</taxon>
        <taxon>Conoidasida</taxon>
        <taxon>Coccidia</taxon>
        <taxon>Eucoccidiorida</taxon>
        <taxon>Eimeriorina</taxon>
        <taxon>Sarcocystidae</taxon>
        <taxon>Cystoisospora</taxon>
    </lineage>
</organism>
<dbReference type="InterPro" id="IPR002775">
    <property type="entry name" value="DNA/RNA-bd_Alba-like"/>
</dbReference>
<proteinExistence type="predicted"/>
<feature type="region of interest" description="Disordered" evidence="2">
    <location>
        <begin position="78"/>
        <end position="97"/>
    </location>
</feature>
<evidence type="ECO:0000313" key="5">
    <source>
        <dbReference type="Proteomes" id="UP000221165"/>
    </source>
</evidence>
<evidence type="ECO:0000256" key="2">
    <source>
        <dbReference type="SAM" id="MobiDB-lite"/>
    </source>
</evidence>
<feature type="domain" description="DNA/RNA-binding protein Alba-like" evidence="3">
    <location>
        <begin position="97"/>
        <end position="163"/>
    </location>
</feature>
<dbReference type="PANTHER" id="PTHR31947">
    <property type="entry name" value="DNA/RNA-BINDING PROTEIN ALBA 3"/>
    <property type="match status" value="1"/>
</dbReference>
<dbReference type="InterPro" id="IPR014560">
    <property type="entry name" value="UCP030333_Alba"/>
</dbReference>
<evidence type="ECO:0000313" key="4">
    <source>
        <dbReference type="EMBL" id="PHJ16818.1"/>
    </source>
</evidence>
<reference evidence="4 5" key="1">
    <citation type="journal article" date="2017" name="Int. J. Parasitol.">
        <title>The genome of the protozoan parasite Cystoisospora suis and a reverse vaccinology approach to identify vaccine candidates.</title>
        <authorList>
            <person name="Palmieri N."/>
            <person name="Shrestha A."/>
            <person name="Ruttkowski B."/>
            <person name="Beck T."/>
            <person name="Vogl C."/>
            <person name="Tomley F."/>
            <person name="Blake D.P."/>
            <person name="Joachim A."/>
        </authorList>
    </citation>
    <scope>NUCLEOTIDE SEQUENCE [LARGE SCALE GENOMIC DNA]</scope>
    <source>
        <strain evidence="4 5">Wien I</strain>
    </source>
</reference>
<keyword evidence="5" id="KW-1185">Reference proteome</keyword>
<dbReference type="Proteomes" id="UP000221165">
    <property type="component" value="Unassembled WGS sequence"/>
</dbReference>
<dbReference type="Gene3D" id="3.30.110.20">
    <property type="entry name" value="Alba-like domain"/>
    <property type="match status" value="1"/>
</dbReference>
<dbReference type="SUPFAM" id="SSF82704">
    <property type="entry name" value="AlbA-like"/>
    <property type="match status" value="1"/>
</dbReference>
<gene>
    <name evidence="4" type="ORF">CSUI_009365</name>
</gene>
<dbReference type="PANTHER" id="PTHR31947:SF36">
    <property type="entry name" value="DNA_RNA-BINDING PROTEIN ALBA-LIKE DOMAIN-CONTAINING PROTEIN"/>
    <property type="match status" value="1"/>
</dbReference>
<feature type="compositionally biased region" description="Low complexity" evidence="2">
    <location>
        <begin position="78"/>
        <end position="93"/>
    </location>
</feature>
<protein>
    <submittedName>
        <fullName evidence="4">Alba 2</fullName>
    </submittedName>
</protein>
<evidence type="ECO:0000256" key="1">
    <source>
        <dbReference type="ARBA" id="ARBA00022884"/>
    </source>
</evidence>
<keyword evidence="1" id="KW-0694">RNA-binding</keyword>
<comment type="caution">
    <text evidence="4">The sequence shown here is derived from an EMBL/GenBank/DDBJ whole genome shotgun (WGS) entry which is preliminary data.</text>
</comment>
<accession>A0A2C6KJK6</accession>
<dbReference type="RefSeq" id="XP_067918543.1">
    <property type="nucleotide sequence ID" value="XM_068069481.1"/>
</dbReference>
<evidence type="ECO:0000259" key="3">
    <source>
        <dbReference type="Pfam" id="PF01918"/>
    </source>
</evidence>
<dbReference type="OrthoDB" id="359342at2759"/>
<dbReference type="VEuPathDB" id="ToxoDB:CSUI_009365"/>
<dbReference type="Pfam" id="PF01918">
    <property type="entry name" value="Alba"/>
    <property type="match status" value="1"/>
</dbReference>
<dbReference type="AlphaFoldDB" id="A0A2C6KJK6"/>